<organism evidence="1 2">
    <name type="scientific">Alteromonas arenosi</name>
    <dbReference type="NCBI Taxonomy" id="3055817"/>
    <lineage>
        <taxon>Bacteria</taxon>
        <taxon>Pseudomonadati</taxon>
        <taxon>Pseudomonadota</taxon>
        <taxon>Gammaproteobacteria</taxon>
        <taxon>Alteromonadales</taxon>
        <taxon>Alteromonadaceae</taxon>
        <taxon>Alteromonas/Salinimonas group</taxon>
        <taxon>Alteromonas</taxon>
    </lineage>
</organism>
<dbReference type="Pfam" id="PF04222">
    <property type="entry name" value="DUF416"/>
    <property type="match status" value="1"/>
</dbReference>
<dbReference type="InterPro" id="IPR007338">
    <property type="entry name" value="DUF416"/>
</dbReference>
<dbReference type="EMBL" id="JAUCBP010000010">
    <property type="protein sequence ID" value="MDM7861295.1"/>
    <property type="molecule type" value="Genomic_DNA"/>
</dbReference>
<name>A0ABT7SYM8_9ALTE</name>
<reference evidence="1 2" key="1">
    <citation type="submission" date="2023-06" db="EMBL/GenBank/DDBJ databases">
        <title>Alteromonas sp. ASW11-36 isolated from intertidal sand.</title>
        <authorList>
            <person name="Li Y."/>
        </authorList>
    </citation>
    <scope>NUCLEOTIDE SEQUENCE [LARGE SCALE GENOMIC DNA]</scope>
    <source>
        <strain evidence="1 2">ASW11-36</strain>
    </source>
</reference>
<keyword evidence="2" id="KW-1185">Reference proteome</keyword>
<dbReference type="RefSeq" id="WP_289365734.1">
    <property type="nucleotide sequence ID" value="NZ_JAUCBP010000010.1"/>
</dbReference>
<dbReference type="Gene3D" id="1.20.1590.10">
    <property type="entry name" value="YP_001051499.1 domain like"/>
    <property type="match status" value="1"/>
</dbReference>
<dbReference type="InterPro" id="IPR023381">
    <property type="entry name" value="YP001051499.1-like_dom_sf"/>
</dbReference>
<protein>
    <submittedName>
        <fullName evidence="1">DUF416 family protein</fullName>
    </submittedName>
</protein>
<dbReference type="Proteomes" id="UP001234343">
    <property type="component" value="Unassembled WGS sequence"/>
</dbReference>
<sequence>MNTSNKLNIFAQVRELPVTAAIGFCATMLERQVPNFTLFCQVCEFETEGQMEKALHQLWLAYDAVKAKRKVTTNMGLLRDKVEAIAPDAHEYDTFGVYPAIDCAMAMVAAISLVTGDEPQGAVMLSKLSQGSVEAVILATEGELDNRAIKAHPLMQREVEFQQELLSLLTSGNKHLPSTERLQEFALQDGATNIGIELGA</sequence>
<evidence type="ECO:0000313" key="1">
    <source>
        <dbReference type="EMBL" id="MDM7861295.1"/>
    </source>
</evidence>
<comment type="caution">
    <text evidence="1">The sequence shown here is derived from an EMBL/GenBank/DDBJ whole genome shotgun (WGS) entry which is preliminary data.</text>
</comment>
<proteinExistence type="predicted"/>
<evidence type="ECO:0000313" key="2">
    <source>
        <dbReference type="Proteomes" id="UP001234343"/>
    </source>
</evidence>
<gene>
    <name evidence="1" type="ORF">QTP81_11880</name>
</gene>
<accession>A0ABT7SYM8</accession>